<dbReference type="Pfam" id="PF20710">
    <property type="entry name" value="DUF6824"/>
    <property type="match status" value="1"/>
</dbReference>
<organism evidence="3 4">
    <name type="scientific">Cylindrotheca closterium</name>
    <dbReference type="NCBI Taxonomy" id="2856"/>
    <lineage>
        <taxon>Eukaryota</taxon>
        <taxon>Sar</taxon>
        <taxon>Stramenopiles</taxon>
        <taxon>Ochrophyta</taxon>
        <taxon>Bacillariophyta</taxon>
        <taxon>Bacillariophyceae</taxon>
        <taxon>Bacillariophycidae</taxon>
        <taxon>Bacillariales</taxon>
        <taxon>Bacillariaceae</taxon>
        <taxon>Cylindrotheca</taxon>
    </lineage>
</organism>
<comment type="caution">
    <text evidence="3">The sequence shown here is derived from an EMBL/GenBank/DDBJ whole genome shotgun (WGS) entry which is preliminary data.</text>
</comment>
<evidence type="ECO:0000259" key="2">
    <source>
        <dbReference type="Pfam" id="PF20710"/>
    </source>
</evidence>
<gene>
    <name evidence="3" type="ORF">CYCCA115_LOCUS4075</name>
</gene>
<proteinExistence type="predicted"/>
<dbReference type="InterPro" id="IPR049227">
    <property type="entry name" value="DUF6824"/>
</dbReference>
<evidence type="ECO:0000313" key="3">
    <source>
        <dbReference type="EMBL" id="CAJ1934736.1"/>
    </source>
</evidence>
<feature type="region of interest" description="Disordered" evidence="1">
    <location>
        <begin position="20"/>
        <end position="39"/>
    </location>
</feature>
<accession>A0AAD2CKM0</accession>
<protein>
    <recommendedName>
        <fullName evidence="2">DUF6824 domain-containing protein</fullName>
    </recommendedName>
</protein>
<dbReference type="Proteomes" id="UP001295423">
    <property type="component" value="Unassembled WGS sequence"/>
</dbReference>
<keyword evidence="4" id="KW-1185">Reference proteome</keyword>
<dbReference type="EMBL" id="CAKOGP040000369">
    <property type="protein sequence ID" value="CAJ1934736.1"/>
    <property type="molecule type" value="Genomic_DNA"/>
</dbReference>
<feature type="domain" description="DUF6824" evidence="2">
    <location>
        <begin position="60"/>
        <end position="130"/>
    </location>
</feature>
<feature type="compositionally biased region" description="Low complexity" evidence="1">
    <location>
        <begin position="25"/>
        <end position="39"/>
    </location>
</feature>
<evidence type="ECO:0000256" key="1">
    <source>
        <dbReference type="SAM" id="MobiDB-lite"/>
    </source>
</evidence>
<sequence length="146" mass="16870">MELSTDEQIVKVTQLFRNLRRQRSRPSANSASSAGLSSLTPSFISRPSTEIVDHVSPNDVLFGPWLTRPGNRQLRELVIALSDEYNHTDRGEKKNTVSQLVERIQRSGARFLKPSTEHDGKWEVVSNKECAQGYDEKRWYSWRTHW</sequence>
<name>A0AAD2CKM0_9STRA</name>
<reference evidence="3" key="1">
    <citation type="submission" date="2023-08" db="EMBL/GenBank/DDBJ databases">
        <authorList>
            <person name="Audoor S."/>
            <person name="Bilcke G."/>
        </authorList>
    </citation>
    <scope>NUCLEOTIDE SEQUENCE</scope>
</reference>
<evidence type="ECO:0000313" key="4">
    <source>
        <dbReference type="Proteomes" id="UP001295423"/>
    </source>
</evidence>
<dbReference type="AlphaFoldDB" id="A0AAD2CKM0"/>